<dbReference type="PROSITE" id="PS51419">
    <property type="entry name" value="RAB"/>
    <property type="match status" value="1"/>
</dbReference>
<evidence type="ECO:0008006" key="5">
    <source>
        <dbReference type="Google" id="ProtNLM"/>
    </source>
</evidence>
<evidence type="ECO:0000256" key="2">
    <source>
        <dbReference type="ARBA" id="ARBA00023134"/>
    </source>
</evidence>
<dbReference type="SMART" id="SM00174">
    <property type="entry name" value="RHO"/>
    <property type="match status" value="1"/>
</dbReference>
<accession>A0A6B0SA16</accession>
<dbReference type="PANTHER" id="PTHR24070">
    <property type="entry name" value="RAS, DI-RAS, AND RHEB FAMILY MEMBERS OF SMALL GTPASE SUPERFAMILY"/>
    <property type="match status" value="1"/>
</dbReference>
<dbReference type="InterPro" id="IPR027417">
    <property type="entry name" value="P-loop_NTPase"/>
</dbReference>
<gene>
    <name evidence="3" type="ORF">E5288_WYG010352</name>
</gene>
<dbReference type="Gene3D" id="3.40.50.300">
    <property type="entry name" value="P-loop containing nucleotide triphosphate hydrolases"/>
    <property type="match status" value="1"/>
</dbReference>
<proteinExistence type="predicted"/>
<dbReference type="PRINTS" id="PR00449">
    <property type="entry name" value="RASTRNSFRMNG"/>
</dbReference>
<comment type="caution">
    <text evidence="3">The sequence shown here is derived from an EMBL/GenBank/DDBJ whole genome shotgun (WGS) entry which is preliminary data.</text>
</comment>
<dbReference type="PROSITE" id="PS51421">
    <property type="entry name" value="RAS"/>
    <property type="match status" value="1"/>
</dbReference>
<dbReference type="Proteomes" id="UP000322234">
    <property type="component" value="Unassembled WGS sequence"/>
</dbReference>
<organism evidence="3 4">
    <name type="scientific">Bos mutus</name>
    <name type="common">wild yak</name>
    <dbReference type="NCBI Taxonomy" id="72004"/>
    <lineage>
        <taxon>Eukaryota</taxon>
        <taxon>Metazoa</taxon>
        <taxon>Chordata</taxon>
        <taxon>Craniata</taxon>
        <taxon>Vertebrata</taxon>
        <taxon>Euteleostomi</taxon>
        <taxon>Mammalia</taxon>
        <taxon>Eutheria</taxon>
        <taxon>Laurasiatheria</taxon>
        <taxon>Artiodactyla</taxon>
        <taxon>Ruminantia</taxon>
        <taxon>Pecora</taxon>
        <taxon>Bovidae</taxon>
        <taxon>Bovinae</taxon>
        <taxon>Bos</taxon>
    </lineage>
</organism>
<dbReference type="AlphaFoldDB" id="A0A6B0SA16"/>
<dbReference type="GO" id="GO:0007165">
    <property type="term" value="P:signal transduction"/>
    <property type="evidence" value="ECO:0007669"/>
    <property type="project" value="InterPro"/>
</dbReference>
<dbReference type="GO" id="GO:0005525">
    <property type="term" value="F:GTP binding"/>
    <property type="evidence" value="ECO:0007669"/>
    <property type="project" value="UniProtKB-KW"/>
</dbReference>
<dbReference type="SMART" id="SM00173">
    <property type="entry name" value="RAS"/>
    <property type="match status" value="1"/>
</dbReference>
<dbReference type="GO" id="GO:0016020">
    <property type="term" value="C:membrane"/>
    <property type="evidence" value="ECO:0007669"/>
    <property type="project" value="InterPro"/>
</dbReference>
<dbReference type="EMBL" id="VBQZ03000298">
    <property type="protein sequence ID" value="MXQ98870.1"/>
    <property type="molecule type" value="Genomic_DNA"/>
</dbReference>
<dbReference type="InterPro" id="IPR005225">
    <property type="entry name" value="Small_GTP-bd"/>
</dbReference>
<dbReference type="SMART" id="SM00175">
    <property type="entry name" value="RAB"/>
    <property type="match status" value="1"/>
</dbReference>
<reference evidence="3" key="1">
    <citation type="submission" date="2019-10" db="EMBL/GenBank/DDBJ databases">
        <title>The sequence and de novo assembly of the wild yak genome.</title>
        <authorList>
            <person name="Liu Y."/>
        </authorList>
    </citation>
    <scope>NUCLEOTIDE SEQUENCE [LARGE SCALE GENOMIC DNA]</scope>
    <source>
        <strain evidence="3">WY2019</strain>
    </source>
</reference>
<dbReference type="InterPro" id="IPR001806">
    <property type="entry name" value="Small_GTPase"/>
</dbReference>
<evidence type="ECO:0000313" key="4">
    <source>
        <dbReference type="Proteomes" id="UP000322234"/>
    </source>
</evidence>
<dbReference type="FunFam" id="3.40.50.300:FF:001447">
    <property type="entry name" value="Ras-related protein Rab-1B"/>
    <property type="match status" value="1"/>
</dbReference>
<dbReference type="NCBIfam" id="TIGR00231">
    <property type="entry name" value="small_GTP"/>
    <property type="match status" value="1"/>
</dbReference>
<keyword evidence="4" id="KW-1185">Reference proteome</keyword>
<dbReference type="Pfam" id="PF00071">
    <property type="entry name" value="Ras"/>
    <property type="match status" value="1"/>
</dbReference>
<name>A0A6B0SA16_9CETA</name>
<keyword evidence="1" id="KW-0547">Nucleotide-binding</keyword>
<keyword evidence="2" id="KW-0342">GTP-binding</keyword>
<dbReference type="InterPro" id="IPR020849">
    <property type="entry name" value="Small_GTPase_Ras-type"/>
</dbReference>
<sequence length="267" mass="30876">MGITRDSLESEDTEDLKSHWVEAVGPEELPNYRGKTAKERQTCSYIHYCPLLSVSWNADIDKNLMIFMEQTDIEKALPKYTAQSELNSFDEEMVREPGYGISTESEVDFAINVFYHIFNFVTGTFIEKYDPTIEDFYRKEIEVDSSPSVLEILDTAGTEQFASMRDLYIKNGQGFILVYSLVNQQSFQDIKPMRDQIVRVKRYEKVPLILVGNKVDLEPEREVMSSEGRALAQEWGCPFMETSAKNKTQRKFAQMLLWRTLQPGLQN</sequence>
<dbReference type="GO" id="GO:0003924">
    <property type="term" value="F:GTPase activity"/>
    <property type="evidence" value="ECO:0007669"/>
    <property type="project" value="InterPro"/>
</dbReference>
<protein>
    <recommendedName>
        <fullName evidence="5">Ras-related protein Rap-2</fullName>
    </recommendedName>
</protein>
<evidence type="ECO:0000313" key="3">
    <source>
        <dbReference type="EMBL" id="MXQ98870.1"/>
    </source>
</evidence>
<dbReference type="SUPFAM" id="SSF52540">
    <property type="entry name" value="P-loop containing nucleoside triphosphate hydrolases"/>
    <property type="match status" value="1"/>
</dbReference>
<evidence type="ECO:0000256" key="1">
    <source>
        <dbReference type="ARBA" id="ARBA00022741"/>
    </source>
</evidence>